<dbReference type="SUPFAM" id="SSF55681">
    <property type="entry name" value="Class II aaRS and biotin synthetases"/>
    <property type="match status" value="1"/>
</dbReference>
<dbReference type="InterPro" id="IPR045864">
    <property type="entry name" value="aa-tRNA-synth_II/BPL/LPL"/>
</dbReference>
<evidence type="ECO:0000256" key="2">
    <source>
        <dbReference type="ARBA" id="ARBA00005045"/>
    </source>
</evidence>
<dbReference type="InterPro" id="IPR002314">
    <property type="entry name" value="aa-tRNA-synt_IIb"/>
</dbReference>
<comment type="function">
    <text evidence="12">Catalyzes the attachment of serine to tRNA(Ser). Is also able to aminoacylate tRNA(Sec) with serine, to form the misacylated tRNA L-seryl-tRNA(Sec), which will be further converted into selenocysteinyl-tRNA(Sec).</text>
</comment>
<comment type="pathway">
    <text evidence="2 12">Aminoacyl-tRNA biosynthesis; selenocysteinyl-tRNA(Sec) biosynthesis; L-seryl-tRNA(Sec) from L-serine and tRNA(Sec): step 1/1.</text>
</comment>
<feature type="coiled-coil region" evidence="13">
    <location>
        <begin position="39"/>
        <end position="104"/>
    </location>
</feature>
<evidence type="ECO:0000256" key="6">
    <source>
        <dbReference type="ARBA" id="ARBA00022741"/>
    </source>
</evidence>
<evidence type="ECO:0000256" key="10">
    <source>
        <dbReference type="ARBA" id="ARBA00047929"/>
    </source>
</evidence>
<feature type="binding site" evidence="12">
    <location>
        <begin position="262"/>
        <end position="264"/>
    </location>
    <ligand>
        <name>ATP</name>
        <dbReference type="ChEBI" id="CHEBI:30616"/>
    </ligand>
</feature>
<evidence type="ECO:0000256" key="13">
    <source>
        <dbReference type="SAM" id="Coils"/>
    </source>
</evidence>
<keyword evidence="4 12" id="KW-0963">Cytoplasm</keyword>
<comment type="subcellular location">
    <subcellularLocation>
        <location evidence="1 12">Cytoplasm</location>
    </subcellularLocation>
</comment>
<evidence type="ECO:0000313" key="15">
    <source>
        <dbReference type="EMBL" id="QSR87245.1"/>
    </source>
</evidence>
<dbReference type="EMBL" id="CP065956">
    <property type="protein sequence ID" value="QSR87245.1"/>
    <property type="molecule type" value="Genomic_DNA"/>
</dbReference>
<dbReference type="PANTHER" id="PTHR43697:SF1">
    <property type="entry name" value="SERINE--TRNA LIGASE"/>
    <property type="match status" value="1"/>
</dbReference>
<organism evidence="15 16">
    <name type="scientific">Candidatus Methylacidiphilum infernorum</name>
    <dbReference type="NCBI Taxonomy" id="511746"/>
    <lineage>
        <taxon>Bacteria</taxon>
        <taxon>Pseudomonadati</taxon>
        <taxon>Verrucomicrobiota</taxon>
        <taxon>Methylacidiphilae</taxon>
        <taxon>Methylacidiphilales</taxon>
        <taxon>Methylacidiphilaceae</taxon>
        <taxon>Methylacidiphilum (ex Ratnadevi et al. 2023)</taxon>
    </lineage>
</organism>
<comment type="catalytic activity">
    <reaction evidence="10 12">
        <text>tRNA(Sec) + L-serine + ATP = L-seryl-tRNA(Sec) + AMP + diphosphate + H(+)</text>
        <dbReference type="Rhea" id="RHEA:42580"/>
        <dbReference type="Rhea" id="RHEA-COMP:9742"/>
        <dbReference type="Rhea" id="RHEA-COMP:10128"/>
        <dbReference type="ChEBI" id="CHEBI:15378"/>
        <dbReference type="ChEBI" id="CHEBI:30616"/>
        <dbReference type="ChEBI" id="CHEBI:33019"/>
        <dbReference type="ChEBI" id="CHEBI:33384"/>
        <dbReference type="ChEBI" id="CHEBI:78442"/>
        <dbReference type="ChEBI" id="CHEBI:78533"/>
        <dbReference type="ChEBI" id="CHEBI:456215"/>
        <dbReference type="EC" id="6.1.1.11"/>
    </reaction>
</comment>
<dbReference type="InterPro" id="IPR010978">
    <property type="entry name" value="tRNA-bd_arm"/>
</dbReference>
<dbReference type="Pfam" id="PF00587">
    <property type="entry name" value="tRNA-synt_2b"/>
    <property type="match status" value="1"/>
</dbReference>
<keyword evidence="5 12" id="KW-0436">Ligase</keyword>
<dbReference type="PROSITE" id="PS50862">
    <property type="entry name" value="AA_TRNA_LIGASE_II"/>
    <property type="match status" value="1"/>
</dbReference>
<accession>A0ABX7PW61</accession>
<dbReference type="InterPro" id="IPR015866">
    <property type="entry name" value="Ser-tRNA-synth_1_N"/>
</dbReference>
<dbReference type="InterPro" id="IPR002317">
    <property type="entry name" value="Ser-tRNA-ligase_type_1"/>
</dbReference>
<evidence type="ECO:0000256" key="1">
    <source>
        <dbReference type="ARBA" id="ARBA00004496"/>
    </source>
</evidence>
<keyword evidence="7 12" id="KW-0067">ATP-binding</keyword>
<reference evidence="15 16" key="1">
    <citation type="submission" date="2020-12" db="EMBL/GenBank/DDBJ databases">
        <authorList>
            <person name="Awala S.I."/>
            <person name="Gwak J.-H."/>
            <person name="Kim S.-J."/>
            <person name="Rhee S.-K."/>
        </authorList>
    </citation>
    <scope>NUCLEOTIDE SEQUENCE [LARGE SCALE GENOMIC DNA]</scope>
    <source>
        <strain evidence="15 16">IT5</strain>
    </source>
</reference>
<evidence type="ECO:0000256" key="11">
    <source>
        <dbReference type="ARBA" id="ARBA00048823"/>
    </source>
</evidence>
<keyword evidence="13" id="KW-0175">Coiled coil</keyword>
<comment type="caution">
    <text evidence="12">Lacks conserved residue(s) required for the propagation of feature annotation.</text>
</comment>
<comment type="domain">
    <text evidence="12">Consists of two distinct domains, a catalytic core and a N-terminal extension that is involved in tRNA binding.</text>
</comment>
<dbReference type="InterPro" id="IPR033729">
    <property type="entry name" value="SerRS_core"/>
</dbReference>
<dbReference type="CDD" id="cd00770">
    <property type="entry name" value="SerRS_core"/>
    <property type="match status" value="1"/>
</dbReference>
<dbReference type="NCBIfam" id="TIGR00414">
    <property type="entry name" value="serS"/>
    <property type="match status" value="1"/>
</dbReference>
<comment type="subunit">
    <text evidence="12">Homodimer. The tRNA molecule binds across the dimer.</text>
</comment>
<feature type="binding site" evidence="12">
    <location>
        <begin position="349"/>
        <end position="352"/>
    </location>
    <ligand>
        <name>ATP</name>
        <dbReference type="ChEBI" id="CHEBI:30616"/>
    </ligand>
</feature>
<dbReference type="Gene3D" id="1.10.287.40">
    <property type="entry name" value="Serine-tRNA synthetase, tRNA binding domain"/>
    <property type="match status" value="1"/>
</dbReference>
<sequence length="421" mass="47974">MLDIQLIRHNLAQTKQKLALRSKGLETLLDHIFELDFKKRSLQSEIEKYRALRNKQSKEIGLKKMKGENVEGQFSELKEIGSKIEEMEKELIQFENQINTLLLSLPNIPHDSVPTGGPEANKVVKTWGEPRQANFPLKTHWELGRELGILDLERGAKLSGSGFSLFTGNGAKLQRALIQFMLTVHTEEHGYKELWPPYLVTEDCMRGTGHLPKFAPDMYATDRDNLYLIPTGEVPLTNFHRDEILAESSLPLRYVAYTPCFRREAGAAGKDTRGLLRLHQFDKVELVQITKPENSYTALEEMVSHAENILRSLNLCYRVVLLATQDMGFGAAKCYDLEVWSPGIQSWLEVSSVSNMESFQSRRMNLRYKSSSGKNILCHTLNGSGTALPRLVAAILENYQKEDGRVLIPEKIRSYFKEEYL</sequence>
<dbReference type="HAMAP" id="MF_00176">
    <property type="entry name" value="Ser_tRNA_synth_type1"/>
    <property type="match status" value="1"/>
</dbReference>
<evidence type="ECO:0000256" key="9">
    <source>
        <dbReference type="ARBA" id="ARBA00023146"/>
    </source>
</evidence>
<feature type="domain" description="Aminoacyl-transfer RNA synthetases class-II family profile" evidence="14">
    <location>
        <begin position="139"/>
        <end position="409"/>
    </location>
</feature>
<dbReference type="SUPFAM" id="SSF46589">
    <property type="entry name" value="tRNA-binding arm"/>
    <property type="match status" value="1"/>
</dbReference>
<dbReference type="PIRSF" id="PIRSF001529">
    <property type="entry name" value="Ser-tRNA-synth_IIa"/>
    <property type="match status" value="1"/>
</dbReference>
<evidence type="ECO:0000256" key="7">
    <source>
        <dbReference type="ARBA" id="ARBA00022840"/>
    </source>
</evidence>
<comment type="catalytic activity">
    <reaction evidence="11 12">
        <text>tRNA(Ser) + L-serine + ATP = L-seryl-tRNA(Ser) + AMP + diphosphate + H(+)</text>
        <dbReference type="Rhea" id="RHEA:12292"/>
        <dbReference type="Rhea" id="RHEA-COMP:9669"/>
        <dbReference type="Rhea" id="RHEA-COMP:9703"/>
        <dbReference type="ChEBI" id="CHEBI:15378"/>
        <dbReference type="ChEBI" id="CHEBI:30616"/>
        <dbReference type="ChEBI" id="CHEBI:33019"/>
        <dbReference type="ChEBI" id="CHEBI:33384"/>
        <dbReference type="ChEBI" id="CHEBI:78442"/>
        <dbReference type="ChEBI" id="CHEBI:78533"/>
        <dbReference type="ChEBI" id="CHEBI:456215"/>
        <dbReference type="EC" id="6.1.1.11"/>
    </reaction>
</comment>
<dbReference type="RefSeq" id="WP_206847694.1">
    <property type="nucleotide sequence ID" value="NZ_CP065956.1"/>
</dbReference>
<evidence type="ECO:0000256" key="4">
    <source>
        <dbReference type="ARBA" id="ARBA00022490"/>
    </source>
</evidence>
<evidence type="ECO:0000259" key="14">
    <source>
        <dbReference type="PROSITE" id="PS50862"/>
    </source>
</evidence>
<dbReference type="PRINTS" id="PR00981">
    <property type="entry name" value="TRNASYNTHSER"/>
</dbReference>
<dbReference type="Gene3D" id="3.30.930.10">
    <property type="entry name" value="Bira Bifunctional Protein, Domain 2"/>
    <property type="match status" value="1"/>
</dbReference>
<dbReference type="PANTHER" id="PTHR43697">
    <property type="entry name" value="SERYL-TRNA SYNTHETASE"/>
    <property type="match status" value="1"/>
</dbReference>
<gene>
    <name evidence="12 15" type="primary">serS</name>
    <name evidence="15" type="ORF">EM20IM_02605</name>
</gene>
<evidence type="ECO:0000256" key="3">
    <source>
        <dbReference type="ARBA" id="ARBA00010728"/>
    </source>
</evidence>
<dbReference type="InterPro" id="IPR042103">
    <property type="entry name" value="SerRS_1_N_sf"/>
</dbReference>
<feature type="binding site" evidence="12">
    <location>
        <begin position="231"/>
        <end position="233"/>
    </location>
    <ligand>
        <name>L-serine</name>
        <dbReference type="ChEBI" id="CHEBI:33384"/>
    </ligand>
</feature>
<comment type="similarity">
    <text evidence="3 12">Belongs to the class-II aminoacyl-tRNA synthetase family. Type-1 seryl-tRNA synthetase subfamily.</text>
</comment>
<evidence type="ECO:0000256" key="8">
    <source>
        <dbReference type="ARBA" id="ARBA00022917"/>
    </source>
</evidence>
<keyword evidence="16" id="KW-1185">Reference proteome</keyword>
<feature type="binding site" evidence="12">
    <location>
        <position position="285"/>
    </location>
    <ligand>
        <name>L-serine</name>
        <dbReference type="ChEBI" id="CHEBI:33384"/>
    </ligand>
</feature>
<evidence type="ECO:0000256" key="5">
    <source>
        <dbReference type="ARBA" id="ARBA00022598"/>
    </source>
</evidence>
<evidence type="ECO:0000256" key="12">
    <source>
        <dbReference type="HAMAP-Rule" id="MF_00176"/>
    </source>
</evidence>
<keyword evidence="6 12" id="KW-0547">Nucleotide-binding</keyword>
<dbReference type="EC" id="6.1.1.11" evidence="12"/>
<keyword evidence="8 12" id="KW-0648">Protein biosynthesis</keyword>
<feature type="binding site" evidence="12">
    <location>
        <position position="384"/>
    </location>
    <ligand>
        <name>L-serine</name>
        <dbReference type="ChEBI" id="CHEBI:33384"/>
    </ligand>
</feature>
<protein>
    <recommendedName>
        <fullName evidence="12">Serine--tRNA ligase</fullName>
        <ecNumber evidence="12">6.1.1.11</ecNumber>
    </recommendedName>
    <alternativeName>
        <fullName evidence="12">Seryl-tRNA synthetase</fullName>
        <shortName evidence="12">SerRS</shortName>
    </alternativeName>
    <alternativeName>
        <fullName evidence="12">Seryl-tRNA(Ser/Sec) synthetase</fullName>
    </alternativeName>
</protein>
<evidence type="ECO:0000313" key="16">
    <source>
        <dbReference type="Proteomes" id="UP000663088"/>
    </source>
</evidence>
<proteinExistence type="inferred from homology"/>
<name>A0ABX7PW61_9BACT</name>
<dbReference type="Pfam" id="PF02403">
    <property type="entry name" value="Seryl_tRNA_N"/>
    <property type="match status" value="1"/>
</dbReference>
<dbReference type="GO" id="GO:0004828">
    <property type="term" value="F:serine-tRNA ligase activity"/>
    <property type="evidence" value="ECO:0007669"/>
    <property type="project" value="UniProtKB-EC"/>
</dbReference>
<keyword evidence="9 12" id="KW-0030">Aminoacyl-tRNA synthetase</keyword>
<dbReference type="Proteomes" id="UP000663088">
    <property type="component" value="Chromosome"/>
</dbReference>
<dbReference type="InterPro" id="IPR006195">
    <property type="entry name" value="aa-tRNA-synth_II"/>
</dbReference>